<dbReference type="Gene3D" id="3.40.50.300">
    <property type="entry name" value="P-loop containing nucleotide triphosphate hydrolases"/>
    <property type="match status" value="1"/>
</dbReference>
<dbReference type="PANTHER" id="PTHR45797">
    <property type="entry name" value="RAD54-LIKE"/>
    <property type="match status" value="1"/>
</dbReference>
<dbReference type="Pfam" id="PF07647">
    <property type="entry name" value="SAM_2"/>
    <property type="match status" value="1"/>
</dbReference>
<dbReference type="InterPro" id="IPR038718">
    <property type="entry name" value="SNF2-like_sf"/>
</dbReference>
<dbReference type="SMART" id="SM00490">
    <property type="entry name" value="HELICc"/>
    <property type="match status" value="1"/>
</dbReference>
<dbReference type="CDD" id="cd18793">
    <property type="entry name" value="SF2_C_SNF"/>
    <property type="match status" value="1"/>
</dbReference>
<feature type="compositionally biased region" description="Pro residues" evidence="9">
    <location>
        <begin position="1962"/>
        <end position="1971"/>
    </location>
</feature>
<feature type="region of interest" description="Disordered" evidence="9">
    <location>
        <begin position="1932"/>
        <end position="1990"/>
    </location>
</feature>
<dbReference type="InterPro" id="IPR056026">
    <property type="entry name" value="DUF7607"/>
</dbReference>
<dbReference type="Proteomes" id="UP001151582">
    <property type="component" value="Unassembled WGS sequence"/>
</dbReference>
<evidence type="ECO:0000313" key="13">
    <source>
        <dbReference type="EMBL" id="KAJ1984336.1"/>
    </source>
</evidence>
<feature type="region of interest" description="Disordered" evidence="9">
    <location>
        <begin position="451"/>
        <end position="478"/>
    </location>
</feature>
<keyword evidence="3" id="KW-0547">Nucleotide-binding</keyword>
<feature type="region of interest" description="Disordered" evidence="9">
    <location>
        <begin position="394"/>
        <end position="432"/>
    </location>
</feature>
<dbReference type="Pfam" id="PF00176">
    <property type="entry name" value="SNF2-rel_dom"/>
    <property type="match status" value="1"/>
</dbReference>
<dbReference type="SMART" id="SM00487">
    <property type="entry name" value="DEXDc"/>
    <property type="match status" value="1"/>
</dbReference>
<dbReference type="GO" id="GO:0016887">
    <property type="term" value="F:ATP hydrolysis activity"/>
    <property type="evidence" value="ECO:0007669"/>
    <property type="project" value="InterPro"/>
</dbReference>
<dbReference type="OrthoDB" id="2020972at2759"/>
<comment type="caution">
    <text evidence="13">The sequence shown here is derived from an EMBL/GenBank/DDBJ whole genome shotgun (WGS) entry which is preliminary data.</text>
</comment>
<feature type="compositionally biased region" description="Low complexity" evidence="9">
    <location>
        <begin position="14"/>
        <end position="28"/>
    </location>
</feature>
<comment type="subcellular location">
    <subcellularLocation>
        <location evidence="1">Nucleus</location>
    </subcellularLocation>
</comment>
<dbReference type="InterPro" id="IPR001650">
    <property type="entry name" value="Helicase_C-like"/>
</dbReference>
<keyword evidence="5" id="KW-0347">Helicase</keyword>
<evidence type="ECO:0000256" key="4">
    <source>
        <dbReference type="ARBA" id="ARBA00022801"/>
    </source>
</evidence>
<dbReference type="Pfam" id="PF24580">
    <property type="entry name" value="DUF7607"/>
    <property type="match status" value="1"/>
</dbReference>
<dbReference type="PROSITE" id="PS51194">
    <property type="entry name" value="HELICASE_CTER"/>
    <property type="match status" value="1"/>
</dbReference>
<name>A0A9W8EB00_9FUNG</name>
<evidence type="ECO:0000259" key="10">
    <source>
        <dbReference type="PROSITE" id="PS50105"/>
    </source>
</evidence>
<evidence type="ECO:0000259" key="11">
    <source>
        <dbReference type="PROSITE" id="PS51192"/>
    </source>
</evidence>
<dbReference type="SMART" id="SM00454">
    <property type="entry name" value="SAM"/>
    <property type="match status" value="1"/>
</dbReference>
<dbReference type="GO" id="GO:0005634">
    <property type="term" value="C:nucleus"/>
    <property type="evidence" value="ECO:0007669"/>
    <property type="project" value="UniProtKB-SubCell"/>
</dbReference>
<feature type="domain" description="SAM" evidence="10">
    <location>
        <begin position="38"/>
        <end position="104"/>
    </location>
</feature>
<dbReference type="InterPro" id="IPR001660">
    <property type="entry name" value="SAM"/>
</dbReference>
<feature type="compositionally biased region" description="Polar residues" evidence="9">
    <location>
        <begin position="458"/>
        <end position="478"/>
    </location>
</feature>
<evidence type="ECO:0000259" key="12">
    <source>
        <dbReference type="PROSITE" id="PS51194"/>
    </source>
</evidence>
<keyword evidence="4" id="KW-0378">Hydrolase</keyword>
<dbReference type="GO" id="GO:0004386">
    <property type="term" value="F:helicase activity"/>
    <property type="evidence" value="ECO:0007669"/>
    <property type="project" value="UniProtKB-KW"/>
</dbReference>
<proteinExistence type="inferred from homology"/>
<feature type="domain" description="Helicase C-terminal" evidence="12">
    <location>
        <begin position="1689"/>
        <end position="1852"/>
    </location>
</feature>
<evidence type="ECO:0000256" key="3">
    <source>
        <dbReference type="ARBA" id="ARBA00022741"/>
    </source>
</evidence>
<dbReference type="GO" id="GO:0005524">
    <property type="term" value="F:ATP binding"/>
    <property type="evidence" value="ECO:0007669"/>
    <property type="project" value="UniProtKB-KW"/>
</dbReference>
<feature type="region of interest" description="Disordered" evidence="9">
    <location>
        <begin position="525"/>
        <end position="560"/>
    </location>
</feature>
<dbReference type="PROSITE" id="PS50105">
    <property type="entry name" value="SAM_DOMAIN"/>
    <property type="match status" value="1"/>
</dbReference>
<organism evidence="13 14">
    <name type="scientific">Dimargaris verticillata</name>
    <dbReference type="NCBI Taxonomy" id="2761393"/>
    <lineage>
        <taxon>Eukaryota</taxon>
        <taxon>Fungi</taxon>
        <taxon>Fungi incertae sedis</taxon>
        <taxon>Zoopagomycota</taxon>
        <taxon>Kickxellomycotina</taxon>
        <taxon>Dimargaritomycetes</taxon>
        <taxon>Dimargaritales</taxon>
        <taxon>Dimargaritaceae</taxon>
        <taxon>Dimargaris</taxon>
    </lineage>
</organism>
<keyword evidence="6" id="KW-0067">ATP-binding</keyword>
<feature type="compositionally biased region" description="Basic and acidic residues" evidence="9">
    <location>
        <begin position="420"/>
        <end position="432"/>
    </location>
</feature>
<keyword evidence="14" id="KW-1185">Reference proteome</keyword>
<evidence type="ECO:0000256" key="6">
    <source>
        <dbReference type="ARBA" id="ARBA00022840"/>
    </source>
</evidence>
<keyword evidence="8" id="KW-0539">Nucleus</keyword>
<dbReference type="EMBL" id="JANBQB010000022">
    <property type="protein sequence ID" value="KAJ1984336.1"/>
    <property type="molecule type" value="Genomic_DNA"/>
</dbReference>
<evidence type="ECO:0000313" key="14">
    <source>
        <dbReference type="Proteomes" id="UP001151582"/>
    </source>
</evidence>
<evidence type="ECO:0000256" key="8">
    <source>
        <dbReference type="ARBA" id="ARBA00023242"/>
    </source>
</evidence>
<dbReference type="Pfam" id="PF00271">
    <property type="entry name" value="Helicase_C"/>
    <property type="match status" value="1"/>
</dbReference>
<sequence>MSCISPDAMATALHSTTSTTAPTATKDANTARGDPRTWTIAQVQNWCRQVCRLPQVAPALKTQEVDGEVLLEFVDHDVIQHELGIKPFGARVKLLNGIRKLRQDYGIGPPMEAYKSLVRSVVPVDRPGPDALRHSLPLPLPVPVPWSVSRPDDSVLCGLAASIHTTPTQYSPTAPCLARYAVPQELLTPSRAPTEKGAQMHPLLRKPLSKAMLHLPPTSTATSDIYFRTSSSRLRVSTVHPHQVRSAIDQPLSDSFWFYRPAAKRASASSTLVQCRDRSSIQRVHQTLGHDQYRGIYCNVQRRMRRLLAYPPIQRYLTQTVYIPSRDPYAPCFIVDHQGHVLATFHDGSSAESSSFDSQLAAAGTLEGPAVHSSHNEPVLDLCYESDSNRLIDPFAHGSIGPQSQKGDDIRWSDATSGEHGSDSNAHDDSRVDHTLISPPVAIDSLRASDTAEVTHPATGTTPNAPQPSQADPGASQSTRLARFQAVTHANVDTESHQSPLMTATPTFDADGILVTSDDPILPAYGDSDYGSSELSSSDLASDAEPASSNAPREKSTAHRSLSLDVRQQIVDNFIANCKAEWAKHKQKAHEARQWYIWQRQHSHAHILRAEKERCETDRLPRDIDAVLATNVTKRAQLWRLCSTITETVYRICELDWTLALIAKPCPVKPALASAATKRRNIAVNVGPNKQQRLEAVQAAGTALQPSHRAGMEIEVSDKGVDDDQHLPLPHEMNDFIDDSELQPDDREVYWRYYASGRRLARKQTGQRTVRRRQRASRTPRSTSAVRSGGQTSSPAPQTSLMEQSSPLAMSPMPQSPEPIINEGPSFSSPANVSNSPVPVPMTPSTVERPKGSAAPVTGSPKPQPHARSTAMSSRPRAKATNLHLDHLPSTGVQSTASLPPVRIDMGTIDGDTTHSTPRHSRAPKPTASRQNDRTLASTTATFHRANENNRPSPDLVFGNNSEDDIVVIDDDVSKAIDLSQRPASQTTEPSTVLPLAALGLFHKRARVVANGVQSPVRPNHRPMAVSDLYGKNDIKLTPQLKALFTNSSYDVILAKVLAHVKHLACYPMVSPWASTAPSLATSDQQLVRELFASFMAFYRARPWPDGGFKVQFRAYFDAVCQILPDATKRATSLLSLSSKTTTSGDGSGSVIPVPMPSMVTPLRVNQEAHLDSDGEGSATPRTFGRKNIRKIREEAPEVVRRRANAHQKHKDWLKRRDELKQQAVPFATNATRERTSTANTALTAPKPGCPRVVINFGHDSSEEDIVVPPFLAKHLKKHQVEGIQFMWKNLAMCDNGGCILAHAMGLGKTFQVIVLMYMLAREARRCNPAVPEEFCSRRTLILCPTTLKRNWLREIHRWVPAAELQADLGGVYSIDAQSKSFDQKLTILHEWFEEGGILMAGYQSFRDMVAGGASNSRTQATDAEREAFHTYLLDPGPSLVIADEGHLIKNPASQISLASKAFRTQNRVCLTGYPLQNSLEEYWCMVDFVRPLYLGSLADFRNAYLNPIENGQYPDSTSWDRRLARRKLYVLQDILDPIVLRREAQVLVQELPPKYEFVLSCRLTDLQYSLYNVFLLTSLQLSSSTATPNLVTNDFILRSICNHPQICRLALMKRYGMTAPTTAGPATPAIASPNPNAEELIEEIQDDNPEALANTVKALQPQVVTVTNECLNRFDTPEDIKHSFKMQILLAIVLKCKAIGDKVLIFSRSLPTLDFLEELFSGRVPGALERVRYLRLDGVTAPQIRQTRVDKFNDDPNLTAFLVSSATGSLGLNVVSANRVVLCDVGWNPSWDQQAIARAYRYGQTRPVFVYRLSTCGTMEDKVFKNNVHKMGMSKRVVDRRNVEKLFTKKQLKTYYELPPQDPPCLLSFRTMPEHLNKDECLKTVLNDYQHGIIDITEQSSYLAEDMEKMTAEDIGEAQIMLQLERDRLAGKGKNASPVPTDDGHPAVSSVTGAMAMLSPPGRPDQPVPGIPATGSLTAPTPWPPSHPT</sequence>
<evidence type="ECO:0000256" key="5">
    <source>
        <dbReference type="ARBA" id="ARBA00022806"/>
    </source>
</evidence>
<feature type="compositionally biased region" description="Low complexity" evidence="9">
    <location>
        <begin position="825"/>
        <end position="847"/>
    </location>
</feature>
<dbReference type="GO" id="GO:0003677">
    <property type="term" value="F:DNA binding"/>
    <property type="evidence" value="ECO:0007669"/>
    <property type="project" value="UniProtKB-KW"/>
</dbReference>
<feature type="compositionally biased region" description="Basic residues" evidence="9">
    <location>
        <begin position="769"/>
        <end position="778"/>
    </location>
</feature>
<protein>
    <recommendedName>
        <fullName evidence="15">P-loop containing nucleoside triphosphate hydrolase protein</fullName>
    </recommendedName>
</protein>
<feature type="domain" description="Helicase ATP-binding" evidence="11">
    <location>
        <begin position="1290"/>
        <end position="1493"/>
    </location>
</feature>
<dbReference type="Gene3D" id="1.10.150.50">
    <property type="entry name" value="Transcription Factor, Ets-1"/>
    <property type="match status" value="1"/>
</dbReference>
<keyword evidence="7" id="KW-0238">DNA-binding</keyword>
<dbReference type="InterPro" id="IPR049730">
    <property type="entry name" value="SNF2/RAD54-like_C"/>
</dbReference>
<evidence type="ECO:0000256" key="7">
    <source>
        <dbReference type="ARBA" id="ARBA00023125"/>
    </source>
</evidence>
<evidence type="ECO:0000256" key="9">
    <source>
        <dbReference type="SAM" id="MobiDB-lite"/>
    </source>
</evidence>
<feature type="region of interest" description="Disordered" evidence="9">
    <location>
        <begin position="761"/>
        <end position="935"/>
    </location>
</feature>
<comment type="similarity">
    <text evidence="2">Belongs to the SNF2/RAD54 helicase family.</text>
</comment>
<dbReference type="InterPro" id="IPR014001">
    <property type="entry name" value="Helicase_ATP-bd"/>
</dbReference>
<dbReference type="PANTHER" id="PTHR45797:SF1">
    <property type="entry name" value="HELICASE ARIP4"/>
    <property type="match status" value="1"/>
</dbReference>
<dbReference type="PROSITE" id="PS51192">
    <property type="entry name" value="HELICASE_ATP_BIND_1"/>
    <property type="match status" value="1"/>
</dbReference>
<dbReference type="InterPro" id="IPR044574">
    <property type="entry name" value="ARIP4-like"/>
</dbReference>
<evidence type="ECO:0008006" key="15">
    <source>
        <dbReference type="Google" id="ProtNLM"/>
    </source>
</evidence>
<feature type="compositionally biased region" description="Polar residues" evidence="9">
    <location>
        <begin position="789"/>
        <end position="808"/>
    </location>
</feature>
<dbReference type="InterPro" id="IPR013761">
    <property type="entry name" value="SAM/pointed_sf"/>
</dbReference>
<dbReference type="InterPro" id="IPR000330">
    <property type="entry name" value="SNF2_N"/>
</dbReference>
<gene>
    <name evidence="13" type="ORF">H4R34_000711</name>
</gene>
<evidence type="ECO:0000256" key="1">
    <source>
        <dbReference type="ARBA" id="ARBA00004123"/>
    </source>
</evidence>
<reference evidence="13" key="1">
    <citation type="submission" date="2022-07" db="EMBL/GenBank/DDBJ databases">
        <title>Phylogenomic reconstructions and comparative analyses of Kickxellomycotina fungi.</title>
        <authorList>
            <person name="Reynolds N.K."/>
            <person name="Stajich J.E."/>
            <person name="Barry K."/>
            <person name="Grigoriev I.V."/>
            <person name="Crous P."/>
            <person name="Smith M.E."/>
        </authorList>
    </citation>
    <scope>NUCLEOTIDE SEQUENCE</scope>
    <source>
        <strain evidence="13">RSA 567</strain>
    </source>
</reference>
<dbReference type="InterPro" id="IPR027417">
    <property type="entry name" value="P-loop_NTPase"/>
</dbReference>
<dbReference type="Gene3D" id="3.40.50.10810">
    <property type="entry name" value="Tandem AAA-ATPase domain"/>
    <property type="match status" value="1"/>
</dbReference>
<feature type="compositionally biased region" description="Low complexity" evidence="9">
    <location>
        <begin position="525"/>
        <end position="549"/>
    </location>
</feature>
<feature type="region of interest" description="Disordered" evidence="9">
    <location>
        <begin position="14"/>
        <end position="33"/>
    </location>
</feature>
<accession>A0A9W8EB00</accession>
<feature type="region of interest" description="Disordered" evidence="9">
    <location>
        <begin position="721"/>
        <end position="740"/>
    </location>
</feature>
<feature type="compositionally biased region" description="Low complexity" evidence="9">
    <location>
        <begin position="779"/>
        <end position="788"/>
    </location>
</feature>
<dbReference type="CDD" id="cd18007">
    <property type="entry name" value="DEXHc_ATRX-like"/>
    <property type="match status" value="1"/>
</dbReference>
<evidence type="ECO:0000256" key="2">
    <source>
        <dbReference type="ARBA" id="ARBA00007025"/>
    </source>
</evidence>
<dbReference type="SUPFAM" id="SSF52540">
    <property type="entry name" value="P-loop containing nucleoside triphosphate hydrolases"/>
    <property type="match status" value="2"/>
</dbReference>
<dbReference type="SUPFAM" id="SSF47769">
    <property type="entry name" value="SAM/Pointed domain"/>
    <property type="match status" value="1"/>
</dbReference>